<dbReference type="AlphaFoldDB" id="A0AAW2ZM42"/>
<comment type="caution">
    <text evidence="2">The sequence shown here is derived from an EMBL/GenBank/DDBJ whole genome shotgun (WGS) entry which is preliminary data.</text>
</comment>
<evidence type="ECO:0000313" key="3">
    <source>
        <dbReference type="Proteomes" id="UP001431209"/>
    </source>
</evidence>
<feature type="region of interest" description="Disordered" evidence="1">
    <location>
        <begin position="260"/>
        <end position="283"/>
    </location>
</feature>
<dbReference type="EMBL" id="JAOPGA020001602">
    <property type="protein sequence ID" value="KAL0489764.1"/>
    <property type="molecule type" value="Genomic_DNA"/>
</dbReference>
<gene>
    <name evidence="2" type="ORF">AKO1_003919</name>
</gene>
<proteinExistence type="predicted"/>
<evidence type="ECO:0000256" key="1">
    <source>
        <dbReference type="SAM" id="MobiDB-lite"/>
    </source>
</evidence>
<sequence length="283" mass="31958">MQDNHTYTHSMAKLLDQMNRSTEVQTSNLDCFTRLEEPSLYNGYELAQDTFFSPIQTDCASIESLVNPLEIENLLLDDLVSSLLEGVPCEEAPPDHSGQESTEEPTLFGQVKSNKRSRSELDGDDCLDVKRVRFDKQFFDIMKEKKSVELKQQSNTNNSDPWNWDSAGAVITQNSDTLEDSKLITVNIPVQIRVPSQSSNVLISQQRCSYQSLNQMLNVDIWNEQKPLEEQTVSLGNSSASDDWTTPSSPSFKYLVKSRRVKKKGAPSQPQDAFQMSFKLSSN</sequence>
<name>A0AAW2ZM42_9EUKA</name>
<dbReference type="Proteomes" id="UP001431209">
    <property type="component" value="Unassembled WGS sequence"/>
</dbReference>
<feature type="region of interest" description="Disordered" evidence="1">
    <location>
        <begin position="87"/>
        <end position="122"/>
    </location>
</feature>
<feature type="compositionally biased region" description="Polar residues" evidence="1">
    <location>
        <begin position="268"/>
        <end position="283"/>
    </location>
</feature>
<organism evidence="2 3">
    <name type="scientific">Acrasis kona</name>
    <dbReference type="NCBI Taxonomy" id="1008807"/>
    <lineage>
        <taxon>Eukaryota</taxon>
        <taxon>Discoba</taxon>
        <taxon>Heterolobosea</taxon>
        <taxon>Tetramitia</taxon>
        <taxon>Eutetramitia</taxon>
        <taxon>Acrasidae</taxon>
        <taxon>Acrasis</taxon>
    </lineage>
</organism>
<protein>
    <submittedName>
        <fullName evidence="2">Uncharacterized protein</fullName>
    </submittedName>
</protein>
<reference evidence="2 3" key="1">
    <citation type="submission" date="2024-03" db="EMBL/GenBank/DDBJ databases">
        <title>The Acrasis kona genome and developmental transcriptomes reveal deep origins of eukaryotic multicellular pathways.</title>
        <authorList>
            <person name="Sheikh S."/>
            <person name="Fu C.-J."/>
            <person name="Brown M.W."/>
            <person name="Baldauf S.L."/>
        </authorList>
    </citation>
    <scope>NUCLEOTIDE SEQUENCE [LARGE SCALE GENOMIC DNA]</scope>
    <source>
        <strain evidence="2 3">ATCC MYA-3509</strain>
    </source>
</reference>
<accession>A0AAW2ZM42</accession>
<evidence type="ECO:0000313" key="2">
    <source>
        <dbReference type="EMBL" id="KAL0489764.1"/>
    </source>
</evidence>
<keyword evidence="3" id="KW-1185">Reference proteome</keyword>